<reference evidence="8" key="2">
    <citation type="journal article" date="2013" name="PLoS Genet.">
        <title>Comparative genome structure, secondary metabolite, and effector coding capacity across Cochliobolus pathogens.</title>
        <authorList>
            <person name="Condon B.J."/>
            <person name="Leng Y."/>
            <person name="Wu D."/>
            <person name="Bushley K.E."/>
            <person name="Ohm R.A."/>
            <person name="Otillar R."/>
            <person name="Martin J."/>
            <person name="Schackwitz W."/>
            <person name="Grimwood J."/>
            <person name="MohdZainudin N."/>
            <person name="Xue C."/>
            <person name="Wang R."/>
            <person name="Manning V.A."/>
            <person name="Dhillon B."/>
            <person name="Tu Z.J."/>
            <person name="Steffenson B.J."/>
            <person name="Salamov A."/>
            <person name="Sun H."/>
            <person name="Lowry S."/>
            <person name="LaButti K."/>
            <person name="Han J."/>
            <person name="Copeland A."/>
            <person name="Lindquist E."/>
            <person name="Barry K."/>
            <person name="Schmutz J."/>
            <person name="Baker S.E."/>
            <person name="Ciuffetti L.M."/>
            <person name="Grigoriev I.V."/>
            <person name="Zhong S."/>
            <person name="Turgeon B.G."/>
        </authorList>
    </citation>
    <scope>NUCLEOTIDE SEQUENCE [LARGE SCALE GENOMIC DNA]</scope>
    <source>
        <strain evidence="8">C4 / ATCC 48331 / race T</strain>
    </source>
</reference>
<evidence type="ECO:0000256" key="6">
    <source>
        <dbReference type="ARBA" id="ARBA00031849"/>
    </source>
</evidence>
<dbReference type="PANTHER" id="PTHR36091:SF1">
    <property type="entry name" value="ALTERED INHERITANCE OF MITOCHONDRIA PROTEIN 9, MITOCHONDRIAL"/>
    <property type="match status" value="1"/>
</dbReference>
<dbReference type="SUPFAM" id="SSF56112">
    <property type="entry name" value="Protein kinase-like (PK-like)"/>
    <property type="match status" value="1"/>
</dbReference>
<name>N4X9L5_COCH4</name>
<dbReference type="EMBL" id="KB733460">
    <property type="protein sequence ID" value="ENI03221.1"/>
    <property type="molecule type" value="Genomic_DNA"/>
</dbReference>
<gene>
    <name evidence="7" type="ORF">COCC4DRAFT_142691</name>
</gene>
<evidence type="ECO:0000313" key="8">
    <source>
        <dbReference type="Proteomes" id="UP000012338"/>
    </source>
</evidence>
<proteinExistence type="inferred from homology"/>
<keyword evidence="4" id="KW-0809">Transit peptide</keyword>
<dbReference type="AlphaFoldDB" id="N4X9L5"/>
<dbReference type="InterPro" id="IPR051035">
    <property type="entry name" value="Mito_inheritance_9"/>
</dbReference>
<comment type="subcellular location">
    <subcellularLocation>
        <location evidence="1">Mitochondrion</location>
    </subcellularLocation>
</comment>
<evidence type="ECO:0000256" key="5">
    <source>
        <dbReference type="ARBA" id="ARBA00023128"/>
    </source>
</evidence>
<organism evidence="7 8">
    <name type="scientific">Cochliobolus heterostrophus (strain C4 / ATCC 48331 / race T)</name>
    <name type="common">Southern corn leaf blight fungus</name>
    <name type="synonym">Bipolaris maydis</name>
    <dbReference type="NCBI Taxonomy" id="665024"/>
    <lineage>
        <taxon>Eukaryota</taxon>
        <taxon>Fungi</taxon>
        <taxon>Dikarya</taxon>
        <taxon>Ascomycota</taxon>
        <taxon>Pezizomycotina</taxon>
        <taxon>Dothideomycetes</taxon>
        <taxon>Pleosporomycetidae</taxon>
        <taxon>Pleosporales</taxon>
        <taxon>Pleosporineae</taxon>
        <taxon>Pleosporaceae</taxon>
        <taxon>Bipolaris</taxon>
    </lineage>
</organism>
<dbReference type="Proteomes" id="UP000012338">
    <property type="component" value="Unassembled WGS sequence"/>
</dbReference>
<dbReference type="GO" id="GO:0005739">
    <property type="term" value="C:mitochondrion"/>
    <property type="evidence" value="ECO:0007669"/>
    <property type="project" value="UniProtKB-SubCell"/>
</dbReference>
<evidence type="ECO:0000313" key="7">
    <source>
        <dbReference type="EMBL" id="ENI03221.1"/>
    </source>
</evidence>
<protein>
    <recommendedName>
        <fullName evidence="3">Altered inheritance of mitochondria protein 9, mitochondrial</fullName>
    </recommendedName>
    <alternativeName>
        <fullName evidence="6">Found in mitochondrial proteome protein 29</fullName>
    </alternativeName>
</protein>
<evidence type="ECO:0000256" key="4">
    <source>
        <dbReference type="ARBA" id="ARBA00022946"/>
    </source>
</evidence>
<evidence type="ECO:0000256" key="1">
    <source>
        <dbReference type="ARBA" id="ARBA00004173"/>
    </source>
</evidence>
<dbReference type="PANTHER" id="PTHR36091">
    <property type="entry name" value="ALTERED INHERITANCE OF MITOCHONDRIA PROTEIN 9, MITOCHONDRIAL"/>
    <property type="match status" value="1"/>
</dbReference>
<sequence>MSQRHMHFKVNELAHHAAEVFGAKTCINIANMLSTMDDGSWVVAKVPNPNAGLPHWTTTSEVATMDFVSSTSMLLVFIQDRFAIVRSIASFQQVWTSVVFTRYGSLYCSRDLEDVESSQPLYMYANGGHITKKSFAIGPSVARETFYNRRAAVDFDRGSCKLLPADQTISSAHLWHDDLHVASIFADPAEPTKVVGLIDWQSTEISPLYFHARQPQIINYVGPTINGLQRLQLPKDWEEFKPSEREVANTLYLPQSLLSFQAKEIQTTYSIFQKKEKISKADAEGAIRGMEAMSSIRESLGDFFPEKGIVKQDNYEEALDALSEMKDRKISKFASNAKEREAWEKEWPFGNLKQNSEVV</sequence>
<evidence type="ECO:0000256" key="3">
    <source>
        <dbReference type="ARBA" id="ARBA00016197"/>
    </source>
</evidence>
<comment type="similarity">
    <text evidence="2">Belongs to the AIM9 family.</text>
</comment>
<dbReference type="OrthoDB" id="2831558at2759"/>
<dbReference type="InterPro" id="IPR011009">
    <property type="entry name" value="Kinase-like_dom_sf"/>
</dbReference>
<keyword evidence="8" id="KW-1185">Reference proteome</keyword>
<reference evidence="7 8" key="1">
    <citation type="journal article" date="2012" name="PLoS Pathog.">
        <title>Diverse lifestyles and strategies of plant pathogenesis encoded in the genomes of eighteen Dothideomycetes fungi.</title>
        <authorList>
            <person name="Ohm R.A."/>
            <person name="Feau N."/>
            <person name="Henrissat B."/>
            <person name="Schoch C.L."/>
            <person name="Horwitz B.A."/>
            <person name="Barry K.W."/>
            <person name="Condon B.J."/>
            <person name="Copeland A.C."/>
            <person name="Dhillon B."/>
            <person name="Glaser F."/>
            <person name="Hesse C.N."/>
            <person name="Kosti I."/>
            <person name="LaButti K."/>
            <person name="Lindquist E.A."/>
            <person name="Lucas S."/>
            <person name="Salamov A.A."/>
            <person name="Bradshaw R.E."/>
            <person name="Ciuffetti L."/>
            <person name="Hamelin R.C."/>
            <person name="Kema G.H.J."/>
            <person name="Lawrence C."/>
            <person name="Scott J.A."/>
            <person name="Spatafora J.W."/>
            <person name="Turgeon B.G."/>
            <person name="de Wit P.J.G.M."/>
            <person name="Zhong S."/>
            <person name="Goodwin S.B."/>
            <person name="Grigoriev I.V."/>
        </authorList>
    </citation>
    <scope>NUCLEOTIDE SEQUENCE [LARGE SCALE GENOMIC DNA]</scope>
    <source>
        <strain evidence="8">C4 / ATCC 48331 / race T</strain>
    </source>
</reference>
<keyword evidence="5" id="KW-0496">Mitochondrion</keyword>
<accession>N4X9L5</accession>
<dbReference type="HOGENOM" id="CLU_019189_13_0_1"/>
<evidence type="ECO:0000256" key="2">
    <source>
        <dbReference type="ARBA" id="ARBA00005543"/>
    </source>
</evidence>